<evidence type="ECO:0000256" key="2">
    <source>
        <dbReference type="ARBA" id="ARBA00022729"/>
    </source>
</evidence>
<dbReference type="SMART" id="SM00935">
    <property type="entry name" value="OmpH"/>
    <property type="match status" value="1"/>
</dbReference>
<organism evidence="4 5">
    <name type="scientific">Deinococcus roseus</name>
    <dbReference type="NCBI Taxonomy" id="392414"/>
    <lineage>
        <taxon>Bacteria</taxon>
        <taxon>Thermotogati</taxon>
        <taxon>Deinococcota</taxon>
        <taxon>Deinococci</taxon>
        <taxon>Deinococcales</taxon>
        <taxon>Deinococcaceae</taxon>
        <taxon>Deinococcus</taxon>
    </lineage>
</organism>
<dbReference type="SUPFAM" id="SSF111384">
    <property type="entry name" value="OmpH-like"/>
    <property type="match status" value="1"/>
</dbReference>
<dbReference type="RefSeq" id="WP_189005600.1">
    <property type="nucleotide sequence ID" value="NZ_BMOD01000020.1"/>
</dbReference>
<dbReference type="Proteomes" id="UP000632222">
    <property type="component" value="Unassembled WGS sequence"/>
</dbReference>
<proteinExistence type="inferred from homology"/>
<keyword evidence="5" id="KW-1185">Reference proteome</keyword>
<name>A0ABQ2D7U4_9DEIO</name>
<gene>
    <name evidence="4" type="ORF">GCM10008938_38870</name>
</gene>
<comment type="similarity">
    <text evidence="1">Belongs to the Skp family.</text>
</comment>
<dbReference type="EMBL" id="BMOD01000020">
    <property type="protein sequence ID" value="GGJ49087.1"/>
    <property type="molecule type" value="Genomic_DNA"/>
</dbReference>
<dbReference type="PANTHER" id="PTHR35089:SF1">
    <property type="entry name" value="CHAPERONE PROTEIN SKP"/>
    <property type="match status" value="1"/>
</dbReference>
<evidence type="ECO:0000256" key="1">
    <source>
        <dbReference type="ARBA" id="ARBA00009091"/>
    </source>
</evidence>
<dbReference type="InterPro" id="IPR024930">
    <property type="entry name" value="Skp_dom_sf"/>
</dbReference>
<sequence length="157" mass="17158">MRKSLLALTMLLAGPALAATASTKIGFVDVDKVKAQHPSYKVISQLEKETSKALDPIRQKMVDLQNKVGKSKPTAAQEKQYKDLQTQYNNTFEKYQKQVKPKLDAMAKSIDDAVKKVAKAQGFQIVMSKNVAASSGLVVYADEKSTDLTAAVIKALK</sequence>
<dbReference type="Pfam" id="PF03938">
    <property type="entry name" value="OmpH"/>
    <property type="match status" value="1"/>
</dbReference>
<evidence type="ECO:0000313" key="5">
    <source>
        <dbReference type="Proteomes" id="UP000632222"/>
    </source>
</evidence>
<accession>A0ABQ2D7U4</accession>
<dbReference type="PANTHER" id="PTHR35089">
    <property type="entry name" value="CHAPERONE PROTEIN SKP"/>
    <property type="match status" value="1"/>
</dbReference>
<keyword evidence="2 3" id="KW-0732">Signal</keyword>
<feature type="chain" id="PRO_5046298004" description="Molecular chaperone Skp" evidence="3">
    <location>
        <begin position="19"/>
        <end position="157"/>
    </location>
</feature>
<feature type="signal peptide" evidence="3">
    <location>
        <begin position="1"/>
        <end position="18"/>
    </location>
</feature>
<evidence type="ECO:0000313" key="4">
    <source>
        <dbReference type="EMBL" id="GGJ49087.1"/>
    </source>
</evidence>
<evidence type="ECO:0000256" key="3">
    <source>
        <dbReference type="SAM" id="SignalP"/>
    </source>
</evidence>
<comment type="caution">
    <text evidence="4">The sequence shown here is derived from an EMBL/GenBank/DDBJ whole genome shotgun (WGS) entry which is preliminary data.</text>
</comment>
<dbReference type="InterPro" id="IPR005632">
    <property type="entry name" value="Chaperone_Skp"/>
</dbReference>
<evidence type="ECO:0008006" key="6">
    <source>
        <dbReference type="Google" id="ProtNLM"/>
    </source>
</evidence>
<dbReference type="Gene3D" id="3.30.910.20">
    <property type="entry name" value="Skp domain"/>
    <property type="match status" value="1"/>
</dbReference>
<protein>
    <recommendedName>
        <fullName evidence="6">Molecular chaperone Skp</fullName>
    </recommendedName>
</protein>
<reference evidence="5" key="1">
    <citation type="journal article" date="2019" name="Int. J. Syst. Evol. Microbiol.">
        <title>The Global Catalogue of Microorganisms (GCM) 10K type strain sequencing project: providing services to taxonomists for standard genome sequencing and annotation.</title>
        <authorList>
            <consortium name="The Broad Institute Genomics Platform"/>
            <consortium name="The Broad Institute Genome Sequencing Center for Infectious Disease"/>
            <person name="Wu L."/>
            <person name="Ma J."/>
        </authorList>
    </citation>
    <scope>NUCLEOTIDE SEQUENCE [LARGE SCALE GENOMIC DNA]</scope>
    <source>
        <strain evidence="5">JCM 14370</strain>
    </source>
</reference>